<protein>
    <submittedName>
        <fullName evidence="1">AAA family ATPase</fullName>
    </submittedName>
</protein>
<dbReference type="EMBL" id="WBKA01000001">
    <property type="protein sequence ID" value="KAB1633413.1"/>
    <property type="molecule type" value="Genomic_DNA"/>
</dbReference>
<dbReference type="OrthoDB" id="9757917at2"/>
<dbReference type="SUPFAM" id="SSF52540">
    <property type="entry name" value="P-loop containing nucleoside triphosphate hydrolases"/>
    <property type="match status" value="1"/>
</dbReference>
<dbReference type="Proteomes" id="UP000481339">
    <property type="component" value="Unassembled WGS sequence"/>
</dbReference>
<evidence type="ECO:0000313" key="2">
    <source>
        <dbReference type="Proteomes" id="UP000481339"/>
    </source>
</evidence>
<comment type="caution">
    <text evidence="1">The sequence shown here is derived from an EMBL/GenBank/DDBJ whole genome shotgun (WGS) entry which is preliminary data.</text>
</comment>
<sequence>MSGEQDRRSAAWAGWRDRLAAVGTIPAPGPVAPVVLDLSTAHPGGIARLFSGRVTRLSTLIRDDRAFARAVRAARRIERKGAELAEDRGIDAVHLLAGEMLWHGSRGRSGSQPLIVQPAAIQVVGGDFELLITGRSTVNPEVVALLERRFDAEIDVDGIVAAVHDDEGFHPDEALTRLDREFHFVEGIEFQNRLVLATSSTAAAELSARAVTRIHPVLDAIAGVSGAAEALVERARLVTVNSADERSPLSDTLVLDASAEQERIVAQASTGSSFVVRTVPGAGVTQAVANTIAALVPAGRRVAVVAPARATLDAVADRLASRGLPGLAVTPQRLRHDLIAAISRNEHASRPRDREERAGAYARLRDTLLDYRRSLVQVRQPYGVSVEQALSELARLALLPDPPHTRVRLHSSVLESLAVDRTSAAALLRQAADFGQFDFGPDDSPWYGATFSTPQDAESVYLLAKRLADRDLAQTVMRAREVFDEAGLRRPETLAQIAEGIGLLLRVRQTLDRFQPVVYDRSLEELILATASRRDQDMPVGSRRRLRQLAREYLRPGAHVADLHEALVQVQEERTMWSRLVAAHRPPNVPAGLGDVNVMVTALTADLDELARPLDVARIGDLRTMPLDRLQAVLDGLARGESALRHLHERAQLLDALDREGLSELVEDFARRHVTAERAADELELAWWQSVLELLLERDGSLLNANTQVLARLERDFIAADREIADDHAAELAAVLADRWREAIGLHRDEAQELRERILADRVDPTTLMQRLPVVGRAIAPVWLFSPYQYGTDVPERAHFDTVILLDAAGIALSEAVLPIAQAEQVIAFGDPVLGLPTRFSLDPNIGDVVPIDDEPSAFDALRELLPEFTLDFSYRAGGRALASLVDRRWYDRQIRALPSAAEFAGESAVDVVSVEAPGRGVPDPDTGSVEALPAEVERVVDLVFAEAVWHPDESLMVITPSETMAHRVRQAVRQALPSRQALAAFFDPGRPEPFVVLTIPQATARSRDRVILALGHGRTPHGRMLSSFGVLTPDARGMRWLGIALTRARRHLTLVSALHPRAGELERMTGAPRVLFDLLAGEREQAPERRFFSAQALLVDLGRRLHRQGLTVNDHFDDELGLVVSDGVTQMVIETDADYGQGTLREALRLHPSLLTRLGWRFRRVYSFELFADPQRIADEIVAEFARHRAEVERLRAERERRGRA</sequence>
<reference evidence="1 2" key="1">
    <citation type="submission" date="2019-09" db="EMBL/GenBank/DDBJ databases">
        <title>Phylogeny of genus Pseudoclavibacter and closely related genus.</title>
        <authorList>
            <person name="Li Y."/>
        </authorList>
    </citation>
    <scope>NUCLEOTIDE SEQUENCE [LARGE SCALE GENOMIC DNA]</scope>
    <source>
        <strain evidence="1 2">JCM 16921</strain>
    </source>
</reference>
<dbReference type="InterPro" id="IPR027417">
    <property type="entry name" value="P-loop_NTPase"/>
</dbReference>
<evidence type="ECO:0000313" key="1">
    <source>
        <dbReference type="EMBL" id="KAB1633413.1"/>
    </source>
</evidence>
<organism evidence="1 2">
    <name type="scientific">Pseudoclavibacter caeni</name>
    <dbReference type="NCBI Taxonomy" id="908846"/>
    <lineage>
        <taxon>Bacteria</taxon>
        <taxon>Bacillati</taxon>
        <taxon>Actinomycetota</taxon>
        <taxon>Actinomycetes</taxon>
        <taxon>Micrococcales</taxon>
        <taxon>Microbacteriaceae</taxon>
        <taxon>Pseudoclavibacter</taxon>
    </lineage>
</organism>
<dbReference type="AlphaFoldDB" id="A0A7C8FLG3"/>
<dbReference type="RefSeq" id="WP_158035192.1">
    <property type="nucleotide sequence ID" value="NZ_BAAAZV010000007.1"/>
</dbReference>
<name>A0A7C8FLG3_9MICO</name>
<accession>A0A7C8FLG3</accession>
<gene>
    <name evidence="1" type="ORF">F8O02_00230</name>
</gene>
<keyword evidence="2" id="KW-1185">Reference proteome</keyword>
<dbReference type="Gene3D" id="3.40.50.300">
    <property type="entry name" value="P-loop containing nucleotide triphosphate hydrolases"/>
    <property type="match status" value="1"/>
</dbReference>
<proteinExistence type="predicted"/>